<name>A0ABV9T0A6_9BACT</name>
<gene>
    <name evidence="2" type="ORF">ACFPFU_10570</name>
</gene>
<proteinExistence type="predicted"/>
<dbReference type="EMBL" id="JBHSJJ010000005">
    <property type="protein sequence ID" value="MFC4872133.1"/>
    <property type="molecule type" value="Genomic_DNA"/>
</dbReference>
<evidence type="ECO:0000256" key="1">
    <source>
        <dbReference type="SAM" id="SignalP"/>
    </source>
</evidence>
<comment type="caution">
    <text evidence="2">The sequence shown here is derived from an EMBL/GenBank/DDBJ whole genome shotgun (WGS) entry which is preliminary data.</text>
</comment>
<keyword evidence="3" id="KW-1185">Reference proteome</keyword>
<evidence type="ECO:0008006" key="4">
    <source>
        <dbReference type="Google" id="ProtNLM"/>
    </source>
</evidence>
<feature type="signal peptide" evidence="1">
    <location>
        <begin position="1"/>
        <end position="22"/>
    </location>
</feature>
<organism evidence="2 3">
    <name type="scientific">Negadavirga shengliensis</name>
    <dbReference type="NCBI Taxonomy" id="1389218"/>
    <lineage>
        <taxon>Bacteria</taxon>
        <taxon>Pseudomonadati</taxon>
        <taxon>Bacteroidota</taxon>
        <taxon>Cytophagia</taxon>
        <taxon>Cytophagales</taxon>
        <taxon>Cyclobacteriaceae</taxon>
        <taxon>Negadavirga</taxon>
    </lineage>
</organism>
<feature type="chain" id="PRO_5045535060" description="TerB family tellurite resistance protein" evidence="1">
    <location>
        <begin position="23"/>
        <end position="213"/>
    </location>
</feature>
<keyword evidence="1" id="KW-0732">Signal</keyword>
<protein>
    <recommendedName>
        <fullName evidence="4">TerB family tellurite resistance protein</fullName>
    </recommendedName>
</protein>
<evidence type="ECO:0000313" key="3">
    <source>
        <dbReference type="Proteomes" id="UP001595818"/>
    </source>
</evidence>
<dbReference type="RefSeq" id="WP_377064260.1">
    <property type="nucleotide sequence ID" value="NZ_JBHSJJ010000005.1"/>
</dbReference>
<sequence length="213" mass="25096">MGFKILPLTVVLLLATSMSSHAQKFDEWFKQKETQIKYLVEQVVAYRLILSQSKKGYDIMQNGLGSIHGFKSGEFNDHQSYIFSLDAVSPEVRNHQRVEDFVGMQHRFLKEWQTISVFMANNSGLTVPESSYISDIHRQVSRKAGNLSMEFQDVMSNRNLQMTDAERIERIDHLYRDYLKNYLLFKRFNNQIKSLMVSRRHDRNAIQFLEELY</sequence>
<accession>A0ABV9T0A6</accession>
<dbReference type="Proteomes" id="UP001595818">
    <property type="component" value="Unassembled WGS sequence"/>
</dbReference>
<evidence type="ECO:0000313" key="2">
    <source>
        <dbReference type="EMBL" id="MFC4872133.1"/>
    </source>
</evidence>
<reference evidence="3" key="1">
    <citation type="journal article" date="2019" name="Int. J. Syst. Evol. Microbiol.">
        <title>The Global Catalogue of Microorganisms (GCM) 10K type strain sequencing project: providing services to taxonomists for standard genome sequencing and annotation.</title>
        <authorList>
            <consortium name="The Broad Institute Genomics Platform"/>
            <consortium name="The Broad Institute Genome Sequencing Center for Infectious Disease"/>
            <person name="Wu L."/>
            <person name="Ma J."/>
        </authorList>
    </citation>
    <scope>NUCLEOTIDE SEQUENCE [LARGE SCALE GENOMIC DNA]</scope>
    <source>
        <strain evidence="3">CGMCC 4.7466</strain>
    </source>
</reference>